<evidence type="ECO:0000256" key="2">
    <source>
        <dbReference type="ARBA" id="ARBA00009508"/>
    </source>
</evidence>
<protein>
    <recommendedName>
        <fullName evidence="5">LYR motif-containing protein 2</fullName>
    </recommendedName>
</protein>
<evidence type="ECO:0000256" key="4">
    <source>
        <dbReference type="ARBA" id="ARBA00023128"/>
    </source>
</evidence>
<name>A0AAD8G9F8_ACIOX</name>
<reference evidence="8" key="1">
    <citation type="submission" date="2022-02" db="EMBL/GenBank/DDBJ databases">
        <title>Atlantic sturgeon de novo genome assembly.</title>
        <authorList>
            <person name="Stock M."/>
            <person name="Klopp C."/>
            <person name="Guiguen Y."/>
            <person name="Cabau C."/>
            <person name="Parinello H."/>
            <person name="Santidrian Yebra-Pimentel E."/>
            <person name="Kuhl H."/>
            <person name="Dirks R.P."/>
            <person name="Guessner J."/>
            <person name="Wuertz S."/>
            <person name="Du K."/>
            <person name="Schartl M."/>
        </authorList>
    </citation>
    <scope>NUCLEOTIDE SEQUENCE</scope>
    <source>
        <strain evidence="8">STURGEONOMICS-FGT-2020</strain>
        <tissue evidence="8">Whole blood</tissue>
    </source>
</reference>
<dbReference type="GO" id="GO:0005739">
    <property type="term" value="C:mitochondrion"/>
    <property type="evidence" value="ECO:0007669"/>
    <property type="project" value="UniProtKB-SubCell"/>
</dbReference>
<proteinExistence type="inferred from homology"/>
<comment type="similarity">
    <text evidence="2">Belongs to the complex I LYR family.</text>
</comment>
<feature type="domain" description="Complex 1 LYR protein" evidence="7">
    <location>
        <begin position="20"/>
        <end position="77"/>
    </location>
</feature>
<dbReference type="Pfam" id="PF05347">
    <property type="entry name" value="Complex1_LYR"/>
    <property type="match status" value="1"/>
</dbReference>
<evidence type="ECO:0000256" key="6">
    <source>
        <dbReference type="ARBA" id="ARBA00044735"/>
    </source>
</evidence>
<evidence type="ECO:0000313" key="9">
    <source>
        <dbReference type="Proteomes" id="UP001230051"/>
    </source>
</evidence>
<dbReference type="Proteomes" id="UP001230051">
    <property type="component" value="Unassembled WGS sequence"/>
</dbReference>
<gene>
    <name evidence="8" type="primary">lyrm2</name>
    <name evidence="8" type="ORF">AOXY_G6982</name>
</gene>
<evidence type="ECO:0000256" key="1">
    <source>
        <dbReference type="ARBA" id="ARBA00004173"/>
    </source>
</evidence>
<dbReference type="AlphaFoldDB" id="A0AAD8G9F8"/>
<keyword evidence="4" id="KW-0496">Mitochondrion</keyword>
<keyword evidence="3" id="KW-0809">Transit peptide</keyword>
<organism evidence="8 9">
    <name type="scientific">Acipenser oxyrinchus oxyrinchus</name>
    <dbReference type="NCBI Taxonomy" id="40147"/>
    <lineage>
        <taxon>Eukaryota</taxon>
        <taxon>Metazoa</taxon>
        <taxon>Chordata</taxon>
        <taxon>Craniata</taxon>
        <taxon>Vertebrata</taxon>
        <taxon>Euteleostomi</taxon>
        <taxon>Actinopterygii</taxon>
        <taxon>Chondrostei</taxon>
        <taxon>Acipenseriformes</taxon>
        <taxon>Acipenseridae</taxon>
        <taxon>Acipenser</taxon>
    </lineage>
</organism>
<dbReference type="EMBL" id="JAGXEW010000006">
    <property type="protein sequence ID" value="KAK1170190.1"/>
    <property type="molecule type" value="Genomic_DNA"/>
</dbReference>
<sequence length="88" mass="10213">MAASRLPPAALSLKQFLQRQKVLCLYRTLLRTIRLVPNEADRQYLTSWARDEFKRNSGAKEEDAIRMMVSQGNLHLQELQRTLQLAKS</sequence>
<evidence type="ECO:0000313" key="8">
    <source>
        <dbReference type="EMBL" id="KAK1170190.1"/>
    </source>
</evidence>
<dbReference type="PANTHER" id="PTHR13675">
    <property type="entry name" value="LYR MOTIF-CONTAINING PROTEIN 2"/>
    <property type="match status" value="1"/>
</dbReference>
<dbReference type="PANTHER" id="PTHR13675:SF0">
    <property type="entry name" value="LYR MOTIF-CONTAINING PROTEIN 2"/>
    <property type="match status" value="1"/>
</dbReference>
<comment type="function">
    <text evidence="6">Involved in efficient integration of the N-module into mitochondrial respiratory chain complex I.</text>
</comment>
<evidence type="ECO:0000256" key="5">
    <source>
        <dbReference type="ARBA" id="ARBA00026235"/>
    </source>
</evidence>
<dbReference type="InterPro" id="IPR045293">
    <property type="entry name" value="Complex1_LYR_LYRM2"/>
</dbReference>
<evidence type="ECO:0000256" key="3">
    <source>
        <dbReference type="ARBA" id="ARBA00022946"/>
    </source>
</evidence>
<comment type="caution">
    <text evidence="8">The sequence shown here is derived from an EMBL/GenBank/DDBJ whole genome shotgun (WGS) entry which is preliminary data.</text>
</comment>
<dbReference type="InterPro" id="IPR008011">
    <property type="entry name" value="Complex1_LYR_dom"/>
</dbReference>
<keyword evidence="9" id="KW-1185">Reference proteome</keyword>
<evidence type="ECO:0000259" key="7">
    <source>
        <dbReference type="Pfam" id="PF05347"/>
    </source>
</evidence>
<accession>A0AAD8G9F8</accession>
<dbReference type="CDD" id="cd20262">
    <property type="entry name" value="Complex1_LYR_LYRM2"/>
    <property type="match status" value="1"/>
</dbReference>
<comment type="subcellular location">
    <subcellularLocation>
        <location evidence="1">Mitochondrion</location>
    </subcellularLocation>
</comment>